<dbReference type="Gene3D" id="3.40.1620.10">
    <property type="entry name" value="YefM-like domain"/>
    <property type="match status" value="1"/>
</dbReference>
<comment type="caution">
    <text evidence="3">The sequence shown here is derived from an EMBL/GenBank/DDBJ whole genome shotgun (WGS) entry which is preliminary data.</text>
</comment>
<evidence type="ECO:0000256" key="2">
    <source>
        <dbReference type="RuleBase" id="RU362080"/>
    </source>
</evidence>
<reference evidence="3 4" key="1">
    <citation type="journal article" date="2014" name="Nature">
        <title>An environmental bacterial taxon with a large and distinct metabolic repertoire.</title>
        <authorList>
            <person name="Wilson M.C."/>
            <person name="Mori T."/>
            <person name="Ruckert C."/>
            <person name="Uria A.R."/>
            <person name="Helf M.J."/>
            <person name="Takada K."/>
            <person name="Gernert C."/>
            <person name="Steffens U.A."/>
            <person name="Heycke N."/>
            <person name="Schmitt S."/>
            <person name="Rinke C."/>
            <person name="Helfrich E.J."/>
            <person name="Brachmann A.O."/>
            <person name="Gurgui C."/>
            <person name="Wakimoto T."/>
            <person name="Kracht M."/>
            <person name="Crusemann M."/>
            <person name="Hentschel U."/>
            <person name="Abe I."/>
            <person name="Matsunaga S."/>
            <person name="Kalinowski J."/>
            <person name="Takeyama H."/>
            <person name="Piel J."/>
        </authorList>
    </citation>
    <scope>NUCLEOTIDE SEQUENCE [LARGE SCALE GENOMIC DNA]</scope>
    <source>
        <strain evidence="4">TSY1</strain>
    </source>
</reference>
<proteinExistence type="inferred from homology"/>
<dbReference type="SUPFAM" id="SSF143120">
    <property type="entry name" value="YefM-like"/>
    <property type="match status" value="1"/>
</dbReference>
<dbReference type="Proteomes" id="UP000019141">
    <property type="component" value="Unassembled WGS sequence"/>
</dbReference>
<dbReference type="EMBL" id="AZHW01000974">
    <property type="protein sequence ID" value="ETW94984.1"/>
    <property type="molecule type" value="Genomic_DNA"/>
</dbReference>
<evidence type="ECO:0000256" key="1">
    <source>
        <dbReference type="ARBA" id="ARBA00009981"/>
    </source>
</evidence>
<accession>W4LAN4</accession>
<gene>
    <name evidence="3" type="ORF">ETSY1_32515</name>
</gene>
<name>W4LAN4_ENTF1</name>
<evidence type="ECO:0000313" key="4">
    <source>
        <dbReference type="Proteomes" id="UP000019141"/>
    </source>
</evidence>
<protein>
    <recommendedName>
        <fullName evidence="2">Antitoxin</fullName>
    </recommendedName>
</protein>
<keyword evidence="4" id="KW-1185">Reference proteome</keyword>
<comment type="similarity">
    <text evidence="1 2">Belongs to the phD/YefM antitoxin family.</text>
</comment>
<dbReference type="HOGENOM" id="CLU_163140_4_0_7"/>
<evidence type="ECO:0000313" key="3">
    <source>
        <dbReference type="EMBL" id="ETW94984.1"/>
    </source>
</evidence>
<dbReference type="NCBIfam" id="TIGR01552">
    <property type="entry name" value="phd_fam"/>
    <property type="match status" value="1"/>
</dbReference>
<dbReference type="InterPro" id="IPR036165">
    <property type="entry name" value="YefM-like_sf"/>
</dbReference>
<comment type="function">
    <text evidence="2">Antitoxin component of a type II toxin-antitoxin (TA) system.</text>
</comment>
<organism evidence="3 4">
    <name type="scientific">Entotheonella factor</name>
    <dbReference type="NCBI Taxonomy" id="1429438"/>
    <lineage>
        <taxon>Bacteria</taxon>
        <taxon>Pseudomonadati</taxon>
        <taxon>Nitrospinota/Tectimicrobiota group</taxon>
        <taxon>Candidatus Tectimicrobiota</taxon>
        <taxon>Candidatus Entotheonellia</taxon>
        <taxon>Candidatus Entotheonellales</taxon>
        <taxon>Candidatus Entotheonellaceae</taxon>
        <taxon>Candidatus Entotheonella</taxon>
    </lineage>
</organism>
<sequence>METIAIAKFKATCLAVLEQVRKTGQPILITKRGTPVAQVLPPPPPEPSEQSAFGCMAGTAEELEDILAPLPEDEWDVLR</sequence>
<dbReference type="AlphaFoldDB" id="W4LAN4"/>
<dbReference type="InterPro" id="IPR006442">
    <property type="entry name" value="Antitoxin_Phd/YefM"/>
</dbReference>
<dbReference type="Pfam" id="PF02604">
    <property type="entry name" value="PhdYeFM_antitox"/>
    <property type="match status" value="1"/>
</dbReference>